<dbReference type="Gene3D" id="1.10.287.110">
    <property type="entry name" value="DnaJ domain"/>
    <property type="match status" value="1"/>
</dbReference>
<dbReference type="PRINTS" id="PR00625">
    <property type="entry name" value="JDOMAIN"/>
</dbReference>
<organism evidence="3 4">
    <name type="scientific">Moraxella nasicaprae</name>
    <dbReference type="NCBI Taxonomy" id="2904122"/>
    <lineage>
        <taxon>Bacteria</taxon>
        <taxon>Pseudomonadati</taxon>
        <taxon>Pseudomonadota</taxon>
        <taxon>Gammaproteobacteria</taxon>
        <taxon>Moraxellales</taxon>
        <taxon>Moraxellaceae</taxon>
        <taxon>Moraxella</taxon>
    </lineage>
</organism>
<dbReference type="EMBL" id="CP089977">
    <property type="protein sequence ID" value="UXZ05737.1"/>
    <property type="molecule type" value="Genomic_DNA"/>
</dbReference>
<dbReference type="Pfam" id="PF00226">
    <property type="entry name" value="DnaJ"/>
    <property type="match status" value="1"/>
</dbReference>
<keyword evidence="1" id="KW-0143">Chaperone</keyword>
<evidence type="ECO:0000313" key="3">
    <source>
        <dbReference type="EMBL" id="UXZ05737.1"/>
    </source>
</evidence>
<dbReference type="InterPro" id="IPR036869">
    <property type="entry name" value="J_dom_sf"/>
</dbReference>
<name>A0ABY6F6L6_9GAMM</name>
<accession>A0ABY6F6L6</accession>
<dbReference type="CDD" id="cd06257">
    <property type="entry name" value="DnaJ"/>
    <property type="match status" value="1"/>
</dbReference>
<protein>
    <submittedName>
        <fullName evidence="3">J domain-containing protein</fullName>
    </submittedName>
</protein>
<dbReference type="PROSITE" id="PS50076">
    <property type="entry name" value="DNAJ_2"/>
    <property type="match status" value="1"/>
</dbReference>
<dbReference type="RefSeq" id="WP_263077253.1">
    <property type="nucleotide sequence ID" value="NZ_CP089977.1"/>
</dbReference>
<dbReference type="Proteomes" id="UP001063782">
    <property type="component" value="Chromosome"/>
</dbReference>
<proteinExistence type="predicted"/>
<reference evidence="3" key="1">
    <citation type="submission" date="2021-12" db="EMBL/GenBank/DDBJ databases">
        <title>taxonomy of Moraxella sp. ZY201224.</title>
        <authorList>
            <person name="Li F."/>
        </authorList>
    </citation>
    <scope>NUCLEOTIDE SEQUENCE</scope>
    <source>
        <strain evidence="3">ZY201224</strain>
    </source>
</reference>
<keyword evidence="4" id="KW-1185">Reference proteome</keyword>
<feature type="domain" description="J" evidence="2">
    <location>
        <begin position="4"/>
        <end position="65"/>
    </location>
</feature>
<dbReference type="SUPFAM" id="SSF46565">
    <property type="entry name" value="Chaperone J-domain"/>
    <property type="match status" value="1"/>
</dbReference>
<evidence type="ECO:0000256" key="1">
    <source>
        <dbReference type="ARBA" id="ARBA00023186"/>
    </source>
</evidence>
<dbReference type="SMART" id="SM00271">
    <property type="entry name" value="DnaJ"/>
    <property type="match status" value="1"/>
</dbReference>
<gene>
    <name evidence="3" type="ORF">LU297_04715</name>
</gene>
<dbReference type="PANTHER" id="PTHR45295">
    <property type="entry name" value="CHAPERONE PROTEIN DNAJ C76, CHLOROPLASTIC"/>
    <property type="match status" value="1"/>
</dbReference>
<evidence type="ECO:0000259" key="2">
    <source>
        <dbReference type="PROSITE" id="PS50076"/>
    </source>
</evidence>
<dbReference type="PANTHER" id="PTHR45295:SF1">
    <property type="entry name" value="CHAPERONE PROTEIN DNAJ C76, CHLOROPLASTIC"/>
    <property type="match status" value="1"/>
</dbReference>
<dbReference type="InterPro" id="IPR001623">
    <property type="entry name" value="DnaJ_domain"/>
</dbReference>
<evidence type="ECO:0000313" key="4">
    <source>
        <dbReference type="Proteomes" id="UP001063782"/>
    </source>
</evidence>
<sequence length="238" mass="26748">MLPDYYQLLGVDMNADLSAIKQAYRRQIAQHHPDKQGSDEQALLLNMAYETLKNPAKRASYDAKFAQFHRQRRLYQAGQRLYHSAWQLGHFAKTCAKKLWQHLPSSPILDEIHAQNAELGVCVIDLCTAYQGGVVLMNGQKIALPKGLSDGDVIDVGVEKFKIHIRQKDIKVHGKDVHYLLWLDEKMLSCGLVDLPKPWSLQLKLPANTSLPASITLSGRGIDDGQEAGDLMIYFNAK</sequence>